<dbReference type="Pfam" id="PF05050">
    <property type="entry name" value="Methyltransf_21"/>
    <property type="match status" value="1"/>
</dbReference>
<dbReference type="InterPro" id="IPR052514">
    <property type="entry name" value="SAM-dependent_MTase"/>
</dbReference>
<keyword evidence="3" id="KW-1185">Reference proteome</keyword>
<dbReference type="AlphaFoldDB" id="A0A3L9Y4J8"/>
<evidence type="ECO:0000313" key="3">
    <source>
        <dbReference type="Proteomes" id="UP000281343"/>
    </source>
</evidence>
<accession>A0A3L9Y4J8</accession>
<dbReference type="Proteomes" id="UP000281343">
    <property type="component" value="Unassembled WGS sequence"/>
</dbReference>
<dbReference type="InterPro" id="IPR029063">
    <property type="entry name" value="SAM-dependent_MTases_sf"/>
</dbReference>
<evidence type="ECO:0000259" key="1">
    <source>
        <dbReference type="Pfam" id="PF05050"/>
    </source>
</evidence>
<dbReference type="SUPFAM" id="SSF53335">
    <property type="entry name" value="S-adenosyl-L-methionine-dependent methyltransferases"/>
    <property type="match status" value="1"/>
</dbReference>
<organism evidence="2 3">
    <name type="scientific">Rhodophyticola porphyridii</name>
    <dbReference type="NCBI Taxonomy" id="1852017"/>
    <lineage>
        <taxon>Bacteria</taxon>
        <taxon>Pseudomonadati</taxon>
        <taxon>Pseudomonadota</taxon>
        <taxon>Alphaproteobacteria</taxon>
        <taxon>Rhodobacterales</taxon>
        <taxon>Roseobacteraceae</taxon>
        <taxon>Rhodophyticola</taxon>
    </lineage>
</organism>
<dbReference type="OrthoDB" id="4104638at2"/>
<reference evidence="2 3" key="1">
    <citation type="submission" date="2018-10" db="EMBL/GenBank/DDBJ databases">
        <authorList>
            <person name="Jung H.S."/>
            <person name="Jeon C.O."/>
        </authorList>
    </citation>
    <scope>NUCLEOTIDE SEQUENCE [LARGE SCALE GENOMIC DNA]</scope>
    <source>
        <strain evidence="2 3">MA-7-27</strain>
    </source>
</reference>
<comment type="caution">
    <text evidence="2">The sequence shown here is derived from an EMBL/GenBank/DDBJ whole genome shotgun (WGS) entry which is preliminary data.</text>
</comment>
<dbReference type="PANTHER" id="PTHR34203">
    <property type="entry name" value="METHYLTRANSFERASE, FKBM FAMILY PROTEIN"/>
    <property type="match status" value="1"/>
</dbReference>
<dbReference type="InterPro" id="IPR006342">
    <property type="entry name" value="FkbM_mtfrase"/>
</dbReference>
<dbReference type="GO" id="GO:0032259">
    <property type="term" value="P:methylation"/>
    <property type="evidence" value="ECO:0007669"/>
    <property type="project" value="UniProtKB-KW"/>
</dbReference>
<sequence>MLLAPEDKLISLLNSVPLPAYCAGVNLVSALRGYKHRVRPHGPDGTLLVSDADAAIHICRRGRHRRYRRGVQAAISDLVRQYQIDRLDIPGGGTFIDCGANVGEMGFWARNRGMRYVAFEPEPAEARCCDLNNFDGRAETHRAALWKEPAMLTFHSKPDTGDGSIFEMDSSIGTTQVQGARLDDTVDLDDAAGPNIFKLEAEGAEPEVLAGAEASLQNIDYVAVDCGYERGRAQQHTFVEVNSFLTERGFRLVEAQFRRVTAIYRNTARQQ</sequence>
<dbReference type="PANTHER" id="PTHR34203:SF15">
    <property type="entry name" value="SLL1173 PROTEIN"/>
    <property type="match status" value="1"/>
</dbReference>
<protein>
    <submittedName>
        <fullName evidence="2">FkbM family methyltransferase</fullName>
    </submittedName>
</protein>
<dbReference type="NCBIfam" id="TIGR01444">
    <property type="entry name" value="fkbM_fam"/>
    <property type="match status" value="1"/>
</dbReference>
<evidence type="ECO:0000313" key="2">
    <source>
        <dbReference type="EMBL" id="RMA43262.1"/>
    </source>
</evidence>
<feature type="domain" description="Methyltransferase FkbM" evidence="1">
    <location>
        <begin position="97"/>
        <end position="252"/>
    </location>
</feature>
<dbReference type="GO" id="GO:0008168">
    <property type="term" value="F:methyltransferase activity"/>
    <property type="evidence" value="ECO:0007669"/>
    <property type="project" value="UniProtKB-KW"/>
</dbReference>
<name>A0A3L9Y4J8_9RHOB</name>
<dbReference type="EMBL" id="RCNT01000002">
    <property type="protein sequence ID" value="RMA43262.1"/>
    <property type="molecule type" value="Genomic_DNA"/>
</dbReference>
<gene>
    <name evidence="2" type="ORF">D9R08_06515</name>
</gene>
<keyword evidence="2" id="KW-0489">Methyltransferase</keyword>
<dbReference type="Gene3D" id="3.40.50.150">
    <property type="entry name" value="Vaccinia Virus protein VP39"/>
    <property type="match status" value="1"/>
</dbReference>
<proteinExistence type="predicted"/>
<keyword evidence="2" id="KW-0808">Transferase</keyword>